<comment type="caution">
    <text evidence="1">The sequence shown here is derived from an EMBL/GenBank/DDBJ whole genome shotgun (WGS) entry which is preliminary data.</text>
</comment>
<reference evidence="1" key="1">
    <citation type="submission" date="2019-02" db="EMBL/GenBank/DDBJ databases">
        <title>Genomic characterization of isolates from hospital effluents in KZN, South Africa.</title>
        <authorList>
            <person name="Ntshobeni N."/>
            <person name="Allam M."/>
            <person name="Ismail A."/>
            <person name="Amoako D."/>
            <person name="Essack S."/>
            <person name="Chenia H."/>
        </authorList>
    </citation>
    <scope>NUCLEOTIDE SEQUENCE</scope>
    <source>
        <strain evidence="1">AFE97_S1</strain>
    </source>
</reference>
<proteinExistence type="predicted"/>
<dbReference type="AlphaFoldDB" id="A0AAP2K1C2"/>
<sequence>MIKKYQLTERELNLLWDEAIFISHVNDNKGFRQDEHGQWIRRSEFGNPNSEYGWSLLRVKNSTEQFDISDYIPCHWRLVKKQELDSEKKKLKLKMLPLEDIAPEKRDSLWLCGQIDSKANEEKGYRVDIFGQWIGRHQYGDLTSPFGWCVVLVDISGDLTNSPQWEMLPINLGHMQELVLLGQTDDEGWTAWDTVGCVADAVESGFGILASSVTLPFSFLE</sequence>
<accession>A0AAP2K1C2</accession>
<dbReference type="EMBL" id="SHDO01000022">
    <property type="protein sequence ID" value="MBX6982089.1"/>
    <property type="molecule type" value="Genomic_DNA"/>
</dbReference>
<name>A0AAP2K1C2_PRORE</name>
<dbReference type="RefSeq" id="WP_131680240.1">
    <property type="nucleotide sequence ID" value="NZ_ABEXNG020000002.1"/>
</dbReference>
<protein>
    <submittedName>
        <fullName evidence="1">Uncharacterized protein</fullName>
    </submittedName>
</protein>
<gene>
    <name evidence="1" type="ORF">EX242_17755</name>
</gene>
<dbReference type="Proteomes" id="UP000824410">
    <property type="component" value="Unassembled WGS sequence"/>
</dbReference>
<evidence type="ECO:0000313" key="1">
    <source>
        <dbReference type="EMBL" id="MBX6982089.1"/>
    </source>
</evidence>
<evidence type="ECO:0000313" key="2">
    <source>
        <dbReference type="Proteomes" id="UP000824410"/>
    </source>
</evidence>
<organism evidence="1 2">
    <name type="scientific">Providencia rettgeri</name>
    <dbReference type="NCBI Taxonomy" id="587"/>
    <lineage>
        <taxon>Bacteria</taxon>
        <taxon>Pseudomonadati</taxon>
        <taxon>Pseudomonadota</taxon>
        <taxon>Gammaproteobacteria</taxon>
        <taxon>Enterobacterales</taxon>
        <taxon>Morganellaceae</taxon>
        <taxon>Providencia</taxon>
    </lineage>
</organism>